<accession>A0A926D137</accession>
<protein>
    <submittedName>
        <fullName evidence="2">U32 family peptidase</fullName>
    </submittedName>
</protein>
<dbReference type="Pfam" id="PF12392">
    <property type="entry name" value="DUF3656"/>
    <property type="match status" value="1"/>
</dbReference>
<evidence type="ECO:0000259" key="1">
    <source>
        <dbReference type="Pfam" id="PF12392"/>
    </source>
</evidence>
<dbReference type="InterPro" id="IPR051454">
    <property type="entry name" value="RNA/ubiquinone_mod_enzymes"/>
</dbReference>
<evidence type="ECO:0000313" key="2">
    <source>
        <dbReference type="EMBL" id="MBC8529501.1"/>
    </source>
</evidence>
<name>A0A926D137_9FIRM</name>
<reference evidence="2" key="1">
    <citation type="submission" date="2020-08" db="EMBL/GenBank/DDBJ databases">
        <title>Genome public.</title>
        <authorList>
            <person name="Liu C."/>
            <person name="Sun Q."/>
        </authorList>
    </citation>
    <scope>NUCLEOTIDE SEQUENCE</scope>
    <source>
        <strain evidence="2">NSJ-44</strain>
    </source>
</reference>
<comment type="caution">
    <text evidence="2">The sequence shown here is derived from an EMBL/GenBank/DDBJ whole genome shotgun (WGS) entry which is preliminary data.</text>
</comment>
<sequence length="702" mass="76694">MMHERGCLAEREGQDHMEILAPAGGMEQLQAAVRSGADAVYFGAQLFNARRNAANFTDEEIPRAIAYCHARGVRVHMTLNTLVQDGEMDGVCRTLEQIARAGADAVIVQDLAVARLARQICPELKLHASTQMAVHNAAGLRLLEEIGFSRAVLARELSREEIGRLAAGTGLEVEVFVHGALCMSVSGQCYLSGMLGGRSGNRGLCAQPCRLDFKAGQRGYALSLKDLSLIGQMRLLEQLGVASLKIEGRMKRPEYVACATRACKQALEGEQPDLESLKAVFSRSGFTNGYFAAKRDLAMFGTRTREDVQQAGGVLGQIAATYRHEAKTVPVDMRLTVRDGASPELQAMGRGVRVCVQAQGEKPEKAVNRPLDEAQARQALEKTGGTPFYLRELHAQIEPGLRLPISALNSLRKAALEELETLLGQPPVREIIPLRLEKAPCARVEDGEGAPRLRIRLEKAEQLSQELVIAAERLILPLNELAAHPELLDALGDKLIGEIPMAVFPNDEERTAALLAALKRQGLAGAQAENLGALCMARELGLRVHGGYGLNILNSLALEEAGRLGVADQTISFEANLRDIRHLQRHVPCGAIAYGHLPLMTLRACPMQGARGCGDCDGRRALTDRKGEKFTVLCRERRYSQLLNGHVLSLADQQAQLQGLDFATLYFTLEDQQACRRALEDYLAGRMPQGQYTRGLYLRQLQ</sequence>
<dbReference type="PROSITE" id="PS01276">
    <property type="entry name" value="PEPTIDASE_U32"/>
    <property type="match status" value="1"/>
</dbReference>
<evidence type="ECO:0000313" key="3">
    <source>
        <dbReference type="Proteomes" id="UP000654279"/>
    </source>
</evidence>
<feature type="domain" description="Peptidase U32 collagenase" evidence="1">
    <location>
        <begin position="322"/>
        <end position="421"/>
    </location>
</feature>
<dbReference type="PANTHER" id="PTHR30217:SF10">
    <property type="entry name" value="23S RRNA 5-HYDROXYCYTIDINE C2501 SYNTHASE"/>
    <property type="match status" value="1"/>
</dbReference>
<dbReference type="Proteomes" id="UP000654279">
    <property type="component" value="Unassembled WGS sequence"/>
</dbReference>
<dbReference type="InterPro" id="IPR001539">
    <property type="entry name" value="Peptidase_U32"/>
</dbReference>
<dbReference type="PANTHER" id="PTHR30217">
    <property type="entry name" value="PEPTIDASE U32 FAMILY"/>
    <property type="match status" value="1"/>
</dbReference>
<proteinExistence type="predicted"/>
<keyword evidence="3" id="KW-1185">Reference proteome</keyword>
<dbReference type="AlphaFoldDB" id="A0A926D137"/>
<dbReference type="Pfam" id="PF01136">
    <property type="entry name" value="Peptidase_U32"/>
    <property type="match status" value="1"/>
</dbReference>
<dbReference type="InterPro" id="IPR020988">
    <property type="entry name" value="Pept_U32_collagenase"/>
</dbReference>
<dbReference type="EMBL" id="JACRSO010000003">
    <property type="protein sequence ID" value="MBC8529501.1"/>
    <property type="molecule type" value="Genomic_DNA"/>
</dbReference>
<organism evidence="2 3">
    <name type="scientific">Luoshenia tenuis</name>
    <dbReference type="NCBI Taxonomy" id="2763654"/>
    <lineage>
        <taxon>Bacteria</taxon>
        <taxon>Bacillati</taxon>
        <taxon>Bacillota</taxon>
        <taxon>Clostridia</taxon>
        <taxon>Christensenellales</taxon>
        <taxon>Christensenellaceae</taxon>
        <taxon>Luoshenia</taxon>
    </lineage>
</organism>
<gene>
    <name evidence="2" type="ORF">H8699_08690</name>
</gene>